<comment type="caution">
    <text evidence="1">The sequence shown here is derived from an EMBL/GenBank/DDBJ whole genome shotgun (WGS) entry which is preliminary data.</text>
</comment>
<gene>
    <name evidence="1" type="ORF">WCD41_21800</name>
</gene>
<dbReference type="EMBL" id="JBBEGL010000006">
    <property type="protein sequence ID" value="MEJ2889110.1"/>
    <property type="molecule type" value="Genomic_DNA"/>
</dbReference>
<name>A0ABU8NAW7_9PSEU</name>
<dbReference type="RefSeq" id="WP_337716348.1">
    <property type="nucleotide sequence ID" value="NZ_JBBEGL010000006.1"/>
</dbReference>
<accession>A0ABU8NAW7</accession>
<organism evidence="1 2">
    <name type="scientific">Actinomycetospora aeridis</name>
    <dbReference type="NCBI Taxonomy" id="3129231"/>
    <lineage>
        <taxon>Bacteria</taxon>
        <taxon>Bacillati</taxon>
        <taxon>Actinomycetota</taxon>
        <taxon>Actinomycetes</taxon>
        <taxon>Pseudonocardiales</taxon>
        <taxon>Pseudonocardiaceae</taxon>
        <taxon>Actinomycetospora</taxon>
    </lineage>
</organism>
<proteinExistence type="predicted"/>
<protein>
    <submittedName>
        <fullName evidence="1">Uncharacterized protein</fullName>
    </submittedName>
</protein>
<evidence type="ECO:0000313" key="1">
    <source>
        <dbReference type="EMBL" id="MEJ2889110.1"/>
    </source>
</evidence>
<sequence length="78" mass="8884">MDEVETEQVVTLTLRSGVVIEQRMLNSDFRTTTSEITDSWTDEESVHRYVIFGHSIVRTSEIASVSWGGLVRRESAHD</sequence>
<keyword evidence="2" id="KW-1185">Reference proteome</keyword>
<dbReference type="Proteomes" id="UP001370100">
    <property type="component" value="Unassembled WGS sequence"/>
</dbReference>
<evidence type="ECO:0000313" key="2">
    <source>
        <dbReference type="Proteomes" id="UP001370100"/>
    </source>
</evidence>
<reference evidence="1 2" key="1">
    <citation type="submission" date="2024-03" db="EMBL/GenBank/DDBJ databases">
        <title>Actinomycetospora sp. OC33-EN06, a novel actinomycete isolated from wild orchid (Aerides multiflora).</title>
        <authorList>
            <person name="Suriyachadkun C."/>
        </authorList>
    </citation>
    <scope>NUCLEOTIDE SEQUENCE [LARGE SCALE GENOMIC DNA]</scope>
    <source>
        <strain evidence="1 2">OC33-EN06</strain>
    </source>
</reference>